<dbReference type="CDD" id="cd07262">
    <property type="entry name" value="VOC_like"/>
    <property type="match status" value="1"/>
</dbReference>
<dbReference type="PANTHER" id="PTHR35006:SF1">
    <property type="entry name" value="BLL2941 PROTEIN"/>
    <property type="match status" value="1"/>
</dbReference>
<sequence>MAMISHVYMGVNDFDRAFAFYGAVMQELGFVLKFREPEYPWAGWMEPGVPRPLFLVGRPYDGNPAQPGNGQMTALLAPSRAVVDAAYAAALAHGGTSEGAPALRAHYHPDYYGAYFRDPEGNKLCVCCHDAAGE</sequence>
<proteinExistence type="predicted"/>
<dbReference type="InterPro" id="IPR004360">
    <property type="entry name" value="Glyas_Fos-R_dOase_dom"/>
</dbReference>
<dbReference type="InterPro" id="IPR037523">
    <property type="entry name" value="VOC_core"/>
</dbReference>
<dbReference type="SUPFAM" id="SSF54593">
    <property type="entry name" value="Glyoxalase/Bleomycin resistance protein/Dihydroxybiphenyl dioxygenase"/>
    <property type="match status" value="1"/>
</dbReference>
<organism evidence="2 3">
    <name type="scientific">Paraburkholderia unamae</name>
    <dbReference type="NCBI Taxonomy" id="219649"/>
    <lineage>
        <taxon>Bacteria</taxon>
        <taxon>Pseudomonadati</taxon>
        <taxon>Pseudomonadota</taxon>
        <taxon>Betaproteobacteria</taxon>
        <taxon>Burkholderiales</taxon>
        <taxon>Burkholderiaceae</taxon>
        <taxon>Paraburkholderia</taxon>
    </lineage>
</organism>
<evidence type="ECO:0000313" key="2">
    <source>
        <dbReference type="EMBL" id="PVX82655.1"/>
    </source>
</evidence>
<gene>
    <name evidence="2" type="ORF">C7402_10828</name>
</gene>
<feature type="domain" description="VOC" evidence="1">
    <location>
        <begin position="3"/>
        <end position="129"/>
    </location>
</feature>
<evidence type="ECO:0000313" key="3">
    <source>
        <dbReference type="Proteomes" id="UP000245712"/>
    </source>
</evidence>
<keyword evidence="3" id="KW-1185">Reference proteome</keyword>
<dbReference type="Proteomes" id="UP000245712">
    <property type="component" value="Unassembled WGS sequence"/>
</dbReference>
<dbReference type="Gene3D" id="3.10.180.10">
    <property type="entry name" value="2,3-Dihydroxybiphenyl 1,2-Dioxygenase, domain 1"/>
    <property type="match status" value="1"/>
</dbReference>
<dbReference type="EMBL" id="QEOB01000008">
    <property type="protein sequence ID" value="PVX82655.1"/>
    <property type="molecule type" value="Genomic_DNA"/>
</dbReference>
<dbReference type="InterPro" id="IPR029068">
    <property type="entry name" value="Glyas_Bleomycin-R_OHBP_Dase"/>
</dbReference>
<evidence type="ECO:0000259" key="1">
    <source>
        <dbReference type="PROSITE" id="PS51819"/>
    </source>
</evidence>
<reference evidence="2 3" key="1">
    <citation type="submission" date="2018-05" db="EMBL/GenBank/DDBJ databases">
        <title>Genomic Encyclopedia of Type Strains, Phase IV (KMG-V): Genome sequencing to study the core and pangenomes of soil and plant-associated prokaryotes.</title>
        <authorList>
            <person name="Whitman W."/>
        </authorList>
    </citation>
    <scope>NUCLEOTIDE SEQUENCE [LARGE SCALE GENOMIC DNA]</scope>
    <source>
        <strain evidence="2 3">SCZa-39</strain>
    </source>
</reference>
<name>A0ABX5KR72_9BURK</name>
<dbReference type="Pfam" id="PF00903">
    <property type="entry name" value="Glyoxalase"/>
    <property type="match status" value="1"/>
</dbReference>
<protein>
    <submittedName>
        <fullName evidence="2">Catechol 2,3-dioxygenase-like lactoylglutathione lyase family enzyme</fullName>
    </submittedName>
</protein>
<comment type="caution">
    <text evidence="2">The sequence shown here is derived from an EMBL/GenBank/DDBJ whole genome shotgun (WGS) entry which is preliminary data.</text>
</comment>
<dbReference type="PANTHER" id="PTHR35006">
    <property type="entry name" value="GLYOXALASE FAMILY PROTEIN (AFU_ORTHOLOGUE AFUA_5G14830)"/>
    <property type="match status" value="1"/>
</dbReference>
<dbReference type="PROSITE" id="PS51819">
    <property type="entry name" value="VOC"/>
    <property type="match status" value="1"/>
</dbReference>
<accession>A0ABX5KR72</accession>